<dbReference type="InterPro" id="IPR033964">
    <property type="entry name" value="ABBA"/>
</dbReference>
<comment type="caution">
    <text evidence="1">The sequence shown here is derived from an EMBL/GenBank/DDBJ whole genome shotgun (WGS) entry which is preliminary data.</text>
</comment>
<keyword evidence="2" id="KW-1185">Reference proteome</keyword>
<dbReference type="AlphaFoldDB" id="A0A5M3ZDS6"/>
<accession>A0A5M3ZDS6</accession>
<dbReference type="Proteomes" id="UP000452235">
    <property type="component" value="Unassembled WGS sequence"/>
</dbReference>
<dbReference type="OrthoDB" id="5392033at2759"/>
<proteinExistence type="predicted"/>
<dbReference type="SFLD" id="SFLDS00036">
    <property type="entry name" value="Aromatic_Prenyltransferase"/>
    <property type="match status" value="1"/>
</dbReference>
<dbReference type="GO" id="GO:0016765">
    <property type="term" value="F:transferase activity, transferring alkyl or aryl (other than methyl) groups"/>
    <property type="evidence" value="ECO:0007669"/>
    <property type="project" value="InterPro"/>
</dbReference>
<protein>
    <submittedName>
        <fullName evidence="1">Uncharacterized protein</fullName>
    </submittedName>
</protein>
<dbReference type="CDD" id="cd13929">
    <property type="entry name" value="PT-DMATS_CymD"/>
    <property type="match status" value="1"/>
</dbReference>
<dbReference type="NCBIfam" id="TIGR03429">
    <property type="entry name" value="arom_pren_DMATS"/>
    <property type="match status" value="1"/>
</dbReference>
<dbReference type="EMBL" id="BLJY01000015">
    <property type="protein sequence ID" value="GFF21450.1"/>
    <property type="molecule type" value="Genomic_DNA"/>
</dbReference>
<gene>
    <name evidence="1" type="ORF">ATEIFO6365_0015002100</name>
</gene>
<dbReference type="PANTHER" id="PTHR40627:SF5">
    <property type="entry name" value="INDOLE PRENYLTRANSFERASE TDIB"/>
    <property type="match status" value="1"/>
</dbReference>
<dbReference type="GO" id="GO:0009820">
    <property type="term" value="P:alkaloid metabolic process"/>
    <property type="evidence" value="ECO:0007669"/>
    <property type="project" value="InterPro"/>
</dbReference>
<dbReference type="VEuPathDB" id="FungiDB:ATEG_09980"/>
<sequence length="424" mass="47073">MTIHTDLPRPEAKPSDTEFWSQHIRSVIGPLMKAAGSYSATAQESNLRFLDNYIAPALGPHPSVAHPTYVAPCSIVGTLFNPSLTLTAKGKPIVRFDYDVPLPLDRASSEDPWGERQASALFRRLAAALGADTQWLEYFMGRLFLSPDETEALRPKIPADMVVPSAMVGVAFDDAQPRLKAWVPTMRRAIIEGRSSNEIAIEVLRGLSPLGSEIAPAIDMIEAWIAASPHEPRLMLIGMDCGDPHDSRLKIYLVPNKNSWAAVHDVSTLGGRLDDEPTRKQVALLRKIWPYLINEPDNTRIADENWCKPERMPRVGFSGLMCSLEIKPGRPAPEVKIYVPLFQYAESWDIAENNMETVLKLLDLDWGHSGKYRQAMEMTFGKGNSYGQVFVGFSYSERSGAYINSYVSMPVKGVPAQGVARDYV</sequence>
<dbReference type="Pfam" id="PF11991">
    <property type="entry name" value="Trp_DMAT"/>
    <property type="match status" value="1"/>
</dbReference>
<dbReference type="PANTHER" id="PTHR40627">
    <property type="entry name" value="INDOLE PRENYLTRANSFERASE TDIB-RELATED"/>
    <property type="match status" value="1"/>
</dbReference>
<evidence type="ECO:0000313" key="1">
    <source>
        <dbReference type="EMBL" id="GFF21450.1"/>
    </source>
</evidence>
<dbReference type="InterPro" id="IPR017795">
    <property type="entry name" value="ABBA_NscD-like"/>
</dbReference>
<evidence type="ECO:0000313" key="2">
    <source>
        <dbReference type="Proteomes" id="UP000452235"/>
    </source>
</evidence>
<reference evidence="1 2" key="1">
    <citation type="submission" date="2020-01" db="EMBL/GenBank/DDBJ databases">
        <title>Aspergillus terreus IFO 6365 whole genome shotgun sequence.</title>
        <authorList>
            <person name="Kanamasa S."/>
            <person name="Takahashi H."/>
        </authorList>
    </citation>
    <scope>NUCLEOTIDE SEQUENCE [LARGE SCALE GENOMIC DNA]</scope>
    <source>
        <strain evidence="1 2">IFO 6365</strain>
    </source>
</reference>
<name>A0A5M3ZDS6_ASPTE</name>
<organism evidence="1 2">
    <name type="scientific">Aspergillus terreus</name>
    <dbReference type="NCBI Taxonomy" id="33178"/>
    <lineage>
        <taxon>Eukaryota</taxon>
        <taxon>Fungi</taxon>
        <taxon>Dikarya</taxon>
        <taxon>Ascomycota</taxon>
        <taxon>Pezizomycotina</taxon>
        <taxon>Eurotiomycetes</taxon>
        <taxon>Eurotiomycetidae</taxon>
        <taxon>Eurotiales</taxon>
        <taxon>Aspergillaceae</taxon>
        <taxon>Aspergillus</taxon>
        <taxon>Aspergillus subgen. Circumdati</taxon>
    </lineage>
</organism>